<evidence type="ECO:0000256" key="1">
    <source>
        <dbReference type="SAM" id="Phobius"/>
    </source>
</evidence>
<keyword evidence="3" id="KW-1185">Reference proteome</keyword>
<reference evidence="2 3" key="1">
    <citation type="submission" date="2018-01" db="EMBL/GenBank/DDBJ databases">
        <title>Genome sequence of a Cantenovulum-like bacteria.</title>
        <authorList>
            <person name="Tan W.R."/>
            <person name="Lau N.-S."/>
            <person name="Go F."/>
            <person name="Amirul A.-A.A."/>
        </authorList>
    </citation>
    <scope>NUCLEOTIDE SEQUENCE [LARGE SCALE GENOMIC DNA]</scope>
    <source>
        <strain evidence="2 3">CCB-QB4</strain>
    </source>
</reference>
<sequence length="116" mass="13397">MMPTIYFSLSLITFILYALDKSAAKKQRWRIPELRLHILAVCGGWPGAYIAQRQLRHKSVKRQFKVVFWLTVFINIASFAWLLSKQGQGALSLITNFINQINDIFRPVIKALFWGG</sequence>
<dbReference type="Pfam" id="PF06961">
    <property type="entry name" value="DUF1294"/>
    <property type="match status" value="1"/>
</dbReference>
<dbReference type="Proteomes" id="UP000244441">
    <property type="component" value="Chromosome"/>
</dbReference>
<dbReference type="KEGG" id="cate:C2869_00070"/>
<protein>
    <submittedName>
        <fullName evidence="2">DUF1294 domain-containing protein</fullName>
    </submittedName>
</protein>
<feature type="transmembrane region" description="Helical" evidence="1">
    <location>
        <begin position="64"/>
        <end position="83"/>
    </location>
</feature>
<dbReference type="RefSeq" id="WP_108604897.1">
    <property type="nucleotide sequence ID" value="NZ_CP026604.1"/>
</dbReference>
<dbReference type="EMBL" id="CP026604">
    <property type="protein sequence ID" value="AWB68854.1"/>
    <property type="molecule type" value="Genomic_DNA"/>
</dbReference>
<dbReference type="AlphaFoldDB" id="A0A2S0VXC2"/>
<name>A0A2S0VXC2_9ALTE</name>
<dbReference type="OrthoDB" id="72963at2"/>
<accession>A0A2S0VXC2</accession>
<keyword evidence="1" id="KW-0472">Membrane</keyword>
<organism evidence="2 3">
    <name type="scientific">Saccharobesus litoralis</name>
    <dbReference type="NCBI Taxonomy" id="2172099"/>
    <lineage>
        <taxon>Bacteria</taxon>
        <taxon>Pseudomonadati</taxon>
        <taxon>Pseudomonadota</taxon>
        <taxon>Gammaproteobacteria</taxon>
        <taxon>Alteromonadales</taxon>
        <taxon>Alteromonadaceae</taxon>
        <taxon>Saccharobesus</taxon>
    </lineage>
</organism>
<keyword evidence="1" id="KW-1133">Transmembrane helix</keyword>
<proteinExistence type="predicted"/>
<evidence type="ECO:0000313" key="2">
    <source>
        <dbReference type="EMBL" id="AWB68854.1"/>
    </source>
</evidence>
<dbReference type="InterPro" id="IPR010718">
    <property type="entry name" value="DUF1294"/>
</dbReference>
<evidence type="ECO:0000313" key="3">
    <source>
        <dbReference type="Proteomes" id="UP000244441"/>
    </source>
</evidence>
<keyword evidence="1" id="KW-0812">Transmembrane</keyword>
<gene>
    <name evidence="2" type="ORF">C2869_00070</name>
</gene>